<keyword evidence="3" id="KW-1185">Reference proteome</keyword>
<dbReference type="OrthoDB" id="8564969at2"/>
<evidence type="ECO:0008006" key="4">
    <source>
        <dbReference type="Google" id="ProtNLM"/>
    </source>
</evidence>
<evidence type="ECO:0000313" key="3">
    <source>
        <dbReference type="Proteomes" id="UP000310016"/>
    </source>
</evidence>
<sequence length="735" mass="82427">MIKGDTNTVEAATRDDGLSLLEFSGWLRELQEQPAWRARADRESDYYDGNQLDAEILRRQREIGIPPAIEPLIGPTIDAVLGAEAKSRTDWRVTADHDREGVDVAEALNQRLNQAERQAKADDACSAAYASQIKVGIGWVEVAREADPFRYPYRCLSIHRNEIWWDFLAKEPDLSDARYLIRRKWMQVKQAVLLFPECAELIRSAGAGWHTLDPATIGLDGGASTDLAMSWNMERGWSIEEQEWRDSANQRVCLFECWYRQWERVLVLKLADGRVVEYEPVNEAHQLAVALGGVVPEYAVVPRVRLSWWLGPHRLSDAPTPYRHKHFPYVPFWGKREDRTRAPYGLIRGMMFLQDEVNARISKMHWGLAATRTTRTDGAVKDDDTTFRREVARPDADIVLDHDHMRNGGVFKVERDFQLNQQQYQRLADAREGIKRTGGIYNAFMGQDGQANSGVAIAGLVEQSNQTLADLNDNAAYARSQVGELLLSMVIEDLIGKPDEVFIDGEGIRDDKQIALNAPRTDPDTGVQYLDNDVERIRLKVGLEDVPSTPTFRAQQLNAMSEAFKSMPPQYQRVMFPFLLVLMDVPNQRAIIEAIQQADQQETPEQVEQQMQAAIERVKKDIQYDLKLRELDQRQPLVDAQVARTRHEAAGKGVESMFSATQAAANIANQPDIAPLADEMLASAGFEDSNAAPLAVTTTPVAPQVPLPRNTSPQFPARPATAAAGLDRGIEGGAL</sequence>
<dbReference type="RefSeq" id="WP_136773123.1">
    <property type="nucleotide sequence ID" value="NZ_SUMF01000008.1"/>
</dbReference>
<protein>
    <recommendedName>
        <fullName evidence="4">Portal protein</fullName>
    </recommendedName>
</protein>
<reference evidence="2 3" key="1">
    <citation type="submission" date="2019-04" db="EMBL/GenBank/DDBJ databases">
        <title>Chitiniphilus eburnea sp. nov., a novel chitinolytic bacterium isolated from aquaculture sludge.</title>
        <authorList>
            <person name="Sheng M."/>
        </authorList>
    </citation>
    <scope>NUCLEOTIDE SEQUENCE [LARGE SCALE GENOMIC DNA]</scope>
    <source>
        <strain evidence="2 3">HX-2-15</strain>
    </source>
</reference>
<feature type="region of interest" description="Disordered" evidence="1">
    <location>
        <begin position="702"/>
        <end position="735"/>
    </location>
</feature>
<dbReference type="InterPro" id="IPR032427">
    <property type="entry name" value="P22_portal"/>
</dbReference>
<evidence type="ECO:0000313" key="2">
    <source>
        <dbReference type="EMBL" id="TJZ73760.1"/>
    </source>
</evidence>
<dbReference type="Pfam" id="PF16510">
    <property type="entry name" value="P22_portal"/>
    <property type="match status" value="1"/>
</dbReference>
<name>A0A4U0PZQ0_9NEIS</name>
<comment type="caution">
    <text evidence="2">The sequence shown here is derived from an EMBL/GenBank/DDBJ whole genome shotgun (WGS) entry which is preliminary data.</text>
</comment>
<proteinExistence type="predicted"/>
<gene>
    <name evidence="2" type="ORF">FAZ21_09045</name>
</gene>
<dbReference type="AlphaFoldDB" id="A0A4U0PZQ0"/>
<dbReference type="Proteomes" id="UP000310016">
    <property type="component" value="Unassembled WGS sequence"/>
</dbReference>
<accession>A0A4U0PZQ0</accession>
<dbReference type="EMBL" id="SUMF01000008">
    <property type="protein sequence ID" value="TJZ73760.1"/>
    <property type="molecule type" value="Genomic_DNA"/>
</dbReference>
<evidence type="ECO:0000256" key="1">
    <source>
        <dbReference type="SAM" id="MobiDB-lite"/>
    </source>
</evidence>
<organism evidence="2 3">
    <name type="scientific">Chitiniphilus eburneus</name>
    <dbReference type="NCBI Taxonomy" id="2571148"/>
    <lineage>
        <taxon>Bacteria</taxon>
        <taxon>Pseudomonadati</taxon>
        <taxon>Pseudomonadota</taxon>
        <taxon>Betaproteobacteria</taxon>
        <taxon>Neisseriales</taxon>
        <taxon>Chitinibacteraceae</taxon>
        <taxon>Chitiniphilus</taxon>
    </lineage>
</organism>